<comment type="caution">
    <text evidence="1">The sequence shown here is derived from an EMBL/GenBank/DDBJ whole genome shotgun (WGS) entry which is preliminary data.</text>
</comment>
<sequence>MKPSFHCKLAGRRAKNPASSFYKVFQNGILPTKELRILPVPSTKSFKTVYYPRKFDPKSPTNPAYLISKKSCKPPPEFGSKNAASPFHLVSQNSANTHVNSFLKMLESLLVLEGF</sequence>
<evidence type="ECO:0000313" key="2">
    <source>
        <dbReference type="Proteomes" id="UP001458880"/>
    </source>
</evidence>
<organism evidence="1 2">
    <name type="scientific">Popillia japonica</name>
    <name type="common">Japanese beetle</name>
    <dbReference type="NCBI Taxonomy" id="7064"/>
    <lineage>
        <taxon>Eukaryota</taxon>
        <taxon>Metazoa</taxon>
        <taxon>Ecdysozoa</taxon>
        <taxon>Arthropoda</taxon>
        <taxon>Hexapoda</taxon>
        <taxon>Insecta</taxon>
        <taxon>Pterygota</taxon>
        <taxon>Neoptera</taxon>
        <taxon>Endopterygota</taxon>
        <taxon>Coleoptera</taxon>
        <taxon>Polyphaga</taxon>
        <taxon>Scarabaeiformia</taxon>
        <taxon>Scarabaeidae</taxon>
        <taxon>Rutelinae</taxon>
        <taxon>Popillia</taxon>
    </lineage>
</organism>
<gene>
    <name evidence="1" type="ORF">QE152_g29323</name>
</gene>
<proteinExistence type="predicted"/>
<accession>A0AAW1JHZ7</accession>
<name>A0AAW1JHZ7_POPJA</name>
<protein>
    <submittedName>
        <fullName evidence="1">Uncharacterized protein</fullName>
    </submittedName>
</protein>
<keyword evidence="2" id="KW-1185">Reference proteome</keyword>
<evidence type="ECO:0000313" key="1">
    <source>
        <dbReference type="EMBL" id="KAK9703445.1"/>
    </source>
</evidence>
<reference evidence="1 2" key="1">
    <citation type="journal article" date="2024" name="BMC Genomics">
        <title>De novo assembly and annotation of Popillia japonica's genome with initial clues to its potential as an invasive pest.</title>
        <authorList>
            <person name="Cucini C."/>
            <person name="Boschi S."/>
            <person name="Funari R."/>
            <person name="Cardaioli E."/>
            <person name="Iannotti N."/>
            <person name="Marturano G."/>
            <person name="Paoli F."/>
            <person name="Bruttini M."/>
            <person name="Carapelli A."/>
            <person name="Frati F."/>
            <person name="Nardi F."/>
        </authorList>
    </citation>
    <scope>NUCLEOTIDE SEQUENCE [LARGE SCALE GENOMIC DNA]</scope>
    <source>
        <strain evidence="1">DMR45628</strain>
    </source>
</reference>
<dbReference type="EMBL" id="JASPKY010000369">
    <property type="protein sequence ID" value="KAK9703445.1"/>
    <property type="molecule type" value="Genomic_DNA"/>
</dbReference>
<dbReference type="Proteomes" id="UP001458880">
    <property type="component" value="Unassembled WGS sequence"/>
</dbReference>
<dbReference type="AlphaFoldDB" id="A0AAW1JHZ7"/>